<evidence type="ECO:0000256" key="1">
    <source>
        <dbReference type="ARBA" id="ARBA00005964"/>
    </source>
</evidence>
<reference evidence="5 6" key="1">
    <citation type="submission" date="2018-01" db="EMBL/GenBank/DDBJ databases">
        <title>Draft genome sequence of Streptomyces sp. 13K301.</title>
        <authorList>
            <person name="Sahin N."/>
            <person name="Saygin H."/>
            <person name="Ay H."/>
        </authorList>
    </citation>
    <scope>NUCLEOTIDE SEQUENCE [LARGE SCALE GENOMIC DNA]</scope>
    <source>
        <strain evidence="5 6">13K301</strain>
    </source>
</reference>
<dbReference type="InterPro" id="IPR029058">
    <property type="entry name" value="AB_hydrolase_fold"/>
</dbReference>
<feature type="domain" description="Carboxylesterase type B" evidence="4">
    <location>
        <begin position="90"/>
        <end position="282"/>
    </location>
</feature>
<proteinExistence type="inferred from homology"/>
<dbReference type="Proteomes" id="UP000235943">
    <property type="component" value="Unassembled WGS sequence"/>
</dbReference>
<evidence type="ECO:0000256" key="3">
    <source>
        <dbReference type="RuleBase" id="RU361235"/>
    </source>
</evidence>
<protein>
    <recommendedName>
        <fullName evidence="3">Carboxylic ester hydrolase</fullName>
        <ecNumber evidence="3">3.1.1.-</ecNumber>
    </recommendedName>
</protein>
<dbReference type="Pfam" id="PF00135">
    <property type="entry name" value="COesterase"/>
    <property type="match status" value="2"/>
</dbReference>
<name>A0A2N8TFX3_9ACTN</name>
<accession>A0A2N8TFX3</accession>
<dbReference type="OrthoDB" id="3199405at2"/>
<dbReference type="PROSITE" id="PS00122">
    <property type="entry name" value="CARBOXYLESTERASE_B_1"/>
    <property type="match status" value="1"/>
</dbReference>
<comment type="caution">
    <text evidence="5">The sequence shown here is derived from an EMBL/GenBank/DDBJ whole genome shotgun (WGS) entry which is preliminary data.</text>
</comment>
<evidence type="ECO:0000256" key="2">
    <source>
        <dbReference type="ARBA" id="ARBA00022801"/>
    </source>
</evidence>
<dbReference type="PANTHER" id="PTHR11559">
    <property type="entry name" value="CARBOXYLESTERASE"/>
    <property type="match status" value="1"/>
</dbReference>
<dbReference type="GO" id="GO:0016787">
    <property type="term" value="F:hydrolase activity"/>
    <property type="evidence" value="ECO:0007669"/>
    <property type="project" value="UniProtKB-KW"/>
</dbReference>
<sequence>MTWGDCRVVPSGRRPVPGPRVDSRRRVLRAGRVARCAGGGGRSGLRGGTRGCCPVGGRRGRCRVGRGCARGPGGRSRTGCGVGRTGARRPVRLAREGDVVVVTVSYRLGVLGYLRAPGISEGNLGLADQLAALRWVRENISAFGGDPDAVTVAGQSAGAHTVQCLLGMPDAEGLFRRAVVQSSPAALGLGSARSARKAADRFLTRLGADPRTVSVVDVLDAQTALAREAAGRLGLRAVPLFRPVAGVGPLPDAARWAACLAGGAPGLDVIIGTTGREMSAFYTPGPALRRLRRVPALGSATADAVERAAGAAFFDRPARRLAARLSEAGARVWTYRFDYAAPASPFGATHCIELPFLFGTDADWTAAPMLAGADPHDIDTLGRALRTAWLSFIRTGTPSTDTPWPPFTAAAPAVHHWRP</sequence>
<dbReference type="EC" id="3.1.1.-" evidence="3"/>
<gene>
    <name evidence="5" type="ORF">C1J00_33930</name>
</gene>
<dbReference type="InterPro" id="IPR019826">
    <property type="entry name" value="Carboxylesterase_B_AS"/>
</dbReference>
<dbReference type="SUPFAM" id="SSF53474">
    <property type="entry name" value="alpha/beta-Hydrolases"/>
    <property type="match status" value="1"/>
</dbReference>
<evidence type="ECO:0000313" key="6">
    <source>
        <dbReference type="Proteomes" id="UP000235943"/>
    </source>
</evidence>
<dbReference type="AlphaFoldDB" id="A0A2N8TFX3"/>
<keyword evidence="2 3" id="KW-0378">Hydrolase</keyword>
<dbReference type="InterPro" id="IPR050309">
    <property type="entry name" value="Type-B_Carboxylest/Lipase"/>
</dbReference>
<dbReference type="Gene3D" id="3.40.50.1820">
    <property type="entry name" value="alpha/beta hydrolase"/>
    <property type="match status" value="1"/>
</dbReference>
<feature type="domain" description="Carboxylesterase type B" evidence="4">
    <location>
        <begin position="301"/>
        <end position="411"/>
    </location>
</feature>
<dbReference type="EMBL" id="POUC01000383">
    <property type="protein sequence ID" value="PNG17918.1"/>
    <property type="molecule type" value="Genomic_DNA"/>
</dbReference>
<keyword evidence="6" id="KW-1185">Reference proteome</keyword>
<comment type="similarity">
    <text evidence="1 3">Belongs to the type-B carboxylesterase/lipase family.</text>
</comment>
<evidence type="ECO:0000313" key="5">
    <source>
        <dbReference type="EMBL" id="PNG17918.1"/>
    </source>
</evidence>
<dbReference type="InterPro" id="IPR002018">
    <property type="entry name" value="CarbesteraseB"/>
</dbReference>
<organism evidence="5 6">
    <name type="scientific">Streptomyces cahuitamycinicus</name>
    <dbReference type="NCBI Taxonomy" id="2070367"/>
    <lineage>
        <taxon>Bacteria</taxon>
        <taxon>Bacillati</taxon>
        <taxon>Actinomycetota</taxon>
        <taxon>Actinomycetes</taxon>
        <taxon>Kitasatosporales</taxon>
        <taxon>Streptomycetaceae</taxon>
        <taxon>Streptomyces</taxon>
    </lineage>
</organism>
<evidence type="ECO:0000259" key="4">
    <source>
        <dbReference type="Pfam" id="PF00135"/>
    </source>
</evidence>